<dbReference type="InParanoid" id="A0A0C3B1Y3"/>
<gene>
    <name evidence="1" type="ORF">PILCRDRAFT_822740</name>
</gene>
<dbReference type="Proteomes" id="UP000054166">
    <property type="component" value="Unassembled WGS sequence"/>
</dbReference>
<name>A0A0C3B1Y3_PILCF</name>
<organism evidence="1 2">
    <name type="scientific">Piloderma croceum (strain F 1598)</name>
    <dbReference type="NCBI Taxonomy" id="765440"/>
    <lineage>
        <taxon>Eukaryota</taxon>
        <taxon>Fungi</taxon>
        <taxon>Dikarya</taxon>
        <taxon>Basidiomycota</taxon>
        <taxon>Agaricomycotina</taxon>
        <taxon>Agaricomycetes</taxon>
        <taxon>Agaricomycetidae</taxon>
        <taxon>Atheliales</taxon>
        <taxon>Atheliaceae</taxon>
        <taxon>Piloderma</taxon>
    </lineage>
</organism>
<reference evidence="1 2" key="1">
    <citation type="submission" date="2014-04" db="EMBL/GenBank/DDBJ databases">
        <authorList>
            <consortium name="DOE Joint Genome Institute"/>
            <person name="Kuo A."/>
            <person name="Tarkka M."/>
            <person name="Buscot F."/>
            <person name="Kohler A."/>
            <person name="Nagy L.G."/>
            <person name="Floudas D."/>
            <person name="Copeland A."/>
            <person name="Barry K.W."/>
            <person name="Cichocki N."/>
            <person name="Veneault-Fourrey C."/>
            <person name="LaButti K."/>
            <person name="Lindquist E.A."/>
            <person name="Lipzen A."/>
            <person name="Lundell T."/>
            <person name="Morin E."/>
            <person name="Murat C."/>
            <person name="Sun H."/>
            <person name="Tunlid A."/>
            <person name="Henrissat B."/>
            <person name="Grigoriev I.V."/>
            <person name="Hibbett D.S."/>
            <person name="Martin F."/>
            <person name="Nordberg H.P."/>
            <person name="Cantor M.N."/>
            <person name="Hua S.X."/>
        </authorList>
    </citation>
    <scope>NUCLEOTIDE SEQUENCE [LARGE SCALE GENOMIC DNA]</scope>
    <source>
        <strain evidence="1 2">F 1598</strain>
    </source>
</reference>
<dbReference type="HOGENOM" id="CLU_607079_0_0_1"/>
<keyword evidence="2" id="KW-1185">Reference proteome</keyword>
<dbReference type="SUPFAM" id="SSF52047">
    <property type="entry name" value="RNI-like"/>
    <property type="match status" value="1"/>
</dbReference>
<reference evidence="2" key="2">
    <citation type="submission" date="2015-01" db="EMBL/GenBank/DDBJ databases">
        <title>Evolutionary Origins and Diversification of the Mycorrhizal Mutualists.</title>
        <authorList>
            <consortium name="DOE Joint Genome Institute"/>
            <consortium name="Mycorrhizal Genomics Consortium"/>
            <person name="Kohler A."/>
            <person name="Kuo A."/>
            <person name="Nagy L.G."/>
            <person name="Floudas D."/>
            <person name="Copeland A."/>
            <person name="Barry K.W."/>
            <person name="Cichocki N."/>
            <person name="Veneault-Fourrey C."/>
            <person name="LaButti K."/>
            <person name="Lindquist E.A."/>
            <person name="Lipzen A."/>
            <person name="Lundell T."/>
            <person name="Morin E."/>
            <person name="Murat C."/>
            <person name="Riley R."/>
            <person name="Ohm R."/>
            <person name="Sun H."/>
            <person name="Tunlid A."/>
            <person name="Henrissat B."/>
            <person name="Grigoriev I.V."/>
            <person name="Hibbett D.S."/>
            <person name="Martin F."/>
        </authorList>
    </citation>
    <scope>NUCLEOTIDE SEQUENCE [LARGE SCALE GENOMIC DNA]</scope>
    <source>
        <strain evidence="2">F 1598</strain>
    </source>
</reference>
<protein>
    <recommendedName>
        <fullName evidence="3">F-box domain-containing protein</fullName>
    </recommendedName>
</protein>
<sequence>MVIQTLNRTLSKLYSRVNPSKRRFLPPEVWLEVFAQADLDIADIVNVRLTCISFAVLGKARAFSSFHFSPFILVANPTHYRWPFIKEHATRSVQRLEYWASNDIAPLVRHCKVDPLYFSEEVERLADERDGTCLIDIFFQTLPRLFNLHHLECIHLPFCNKALSQLCQLKKLRTLEVMDCTVTASAPPQPALKVTDIFFSSYCSVYGSVEERGSVGWLDVLHPDPIRRIQISFHAPKIIHLRGISTTRSLCDLSAQECDNVSHHIISILSHPSALEELTILPYAKSEDDFEHIEPPDDHSFGALSLSSLRSYEGPPQFLSWVSTGPKLDSVKLTALDHSHYCNSGILLKSIRETISDSIHNLTIHVCDIPDALLMAISARFIHIKELKIHARRADEEQLIASVLSNLPPGIETVSVDLWYLNSQMTRTKWIKHAFTLKSGLFSNYSALRRVTCTISRRHLGFDWKRSDKITTSRIARGLKTAVYVCGIIRIEDT</sequence>
<evidence type="ECO:0008006" key="3">
    <source>
        <dbReference type="Google" id="ProtNLM"/>
    </source>
</evidence>
<evidence type="ECO:0000313" key="2">
    <source>
        <dbReference type="Proteomes" id="UP000054166"/>
    </source>
</evidence>
<dbReference type="AlphaFoldDB" id="A0A0C3B1Y3"/>
<dbReference type="OrthoDB" id="2864564at2759"/>
<accession>A0A0C3B1Y3</accession>
<evidence type="ECO:0000313" key="1">
    <source>
        <dbReference type="EMBL" id="KIM80218.1"/>
    </source>
</evidence>
<proteinExistence type="predicted"/>
<dbReference type="EMBL" id="KN833005">
    <property type="protein sequence ID" value="KIM80218.1"/>
    <property type="molecule type" value="Genomic_DNA"/>
</dbReference>